<evidence type="ECO:0000313" key="5">
    <source>
        <dbReference type="EMBL" id="QBM86266.1"/>
    </source>
</evidence>
<evidence type="ECO:0000256" key="2">
    <source>
        <dbReference type="ARBA" id="ARBA00010743"/>
    </source>
</evidence>
<dbReference type="Pfam" id="PF08612">
    <property type="entry name" value="Med20"/>
    <property type="match status" value="1"/>
</dbReference>
<comment type="similarity">
    <text evidence="2 4">Belongs to the Mediator complex subunit 20 family.</text>
</comment>
<organism evidence="5 6">
    <name type="scientific">Metschnikowia aff. pulcherrima</name>
    <dbReference type="NCBI Taxonomy" id="2163413"/>
    <lineage>
        <taxon>Eukaryota</taxon>
        <taxon>Fungi</taxon>
        <taxon>Dikarya</taxon>
        <taxon>Ascomycota</taxon>
        <taxon>Saccharomycotina</taxon>
        <taxon>Pichiomycetes</taxon>
        <taxon>Metschnikowiaceae</taxon>
        <taxon>Metschnikowia</taxon>
    </lineage>
</organism>
<dbReference type="GO" id="GO:0006357">
    <property type="term" value="P:regulation of transcription by RNA polymerase II"/>
    <property type="evidence" value="ECO:0007669"/>
    <property type="project" value="InterPro"/>
</dbReference>
<evidence type="ECO:0000256" key="4">
    <source>
        <dbReference type="RuleBase" id="RU364152"/>
    </source>
</evidence>
<comment type="function">
    <text evidence="4">Component of the Mediator complex, a coactivator involved in the regulated transcription of nearly all RNA polymerase II-dependent genes. Mediator functions as a bridge to convey information from gene-specific regulatory proteins to the basal RNA polymerase II transcription machinery. Mediator is recruited to promoters by direct interactions with regulatory proteins and serves as a scaffold for the assembly of a functional preinitiation complex with RNA polymerase II and the general transcription factors.</text>
</comment>
<dbReference type="GO" id="GO:0003712">
    <property type="term" value="F:transcription coregulator activity"/>
    <property type="evidence" value="ECO:0007669"/>
    <property type="project" value="InterPro"/>
</dbReference>
<dbReference type="STRING" id="2163413.A0A4P6XJI9"/>
<evidence type="ECO:0000313" key="6">
    <source>
        <dbReference type="Proteomes" id="UP000292447"/>
    </source>
</evidence>
<dbReference type="EMBL" id="CP034456">
    <property type="protein sequence ID" value="QBM86266.1"/>
    <property type="molecule type" value="Genomic_DNA"/>
</dbReference>
<reference evidence="6" key="1">
    <citation type="submission" date="2019-03" db="EMBL/GenBank/DDBJ databases">
        <title>Snf2 controls pulcherriminic acid biosynthesis and connects pigmentation and antifungal activity of the yeast Metschnikowia pulcherrima.</title>
        <authorList>
            <person name="Gore-Lloyd D."/>
            <person name="Sumann I."/>
            <person name="Brachmann A.O."/>
            <person name="Schneeberger K."/>
            <person name="Ortiz-Merino R.A."/>
            <person name="Moreno-Beltran M."/>
            <person name="Schlaefli M."/>
            <person name="Kirner P."/>
            <person name="Santos Kron A."/>
            <person name="Wolfe K.H."/>
            <person name="Piel J."/>
            <person name="Ahrens C.H."/>
            <person name="Henk D."/>
            <person name="Freimoser F.M."/>
        </authorList>
    </citation>
    <scope>NUCLEOTIDE SEQUENCE [LARGE SCALE GENOMIC DNA]</scope>
    <source>
        <strain evidence="6">APC 1.2</strain>
    </source>
</reference>
<dbReference type="AlphaFoldDB" id="A0A4P6XJI9"/>
<keyword evidence="3 4" id="KW-0539">Nucleus</keyword>
<evidence type="ECO:0000256" key="1">
    <source>
        <dbReference type="ARBA" id="ARBA00004123"/>
    </source>
</evidence>
<comment type="subunit">
    <text evidence="4">Component of the Mediator complex.</text>
</comment>
<dbReference type="InterPro" id="IPR013921">
    <property type="entry name" value="Mediator_Med20"/>
</dbReference>
<accession>A0A4P6XJI9</accession>
<name>A0A4P6XJI9_9ASCO</name>
<proteinExistence type="inferred from homology"/>
<evidence type="ECO:0000256" key="3">
    <source>
        <dbReference type="ARBA" id="ARBA00023242"/>
    </source>
</evidence>
<keyword evidence="4" id="KW-0010">Activator</keyword>
<gene>
    <name evidence="5" type="primary">MPUL0A09030</name>
    <name evidence="4" type="synonym">MED20</name>
    <name evidence="5" type="ORF">METSCH_A09030</name>
</gene>
<keyword evidence="4" id="KW-0804">Transcription</keyword>
<protein>
    <recommendedName>
        <fullName evidence="4">Mediator of RNA polymerase II transcription subunit 20</fullName>
    </recommendedName>
    <alternativeName>
        <fullName evidence="4">Mediator complex subunit 20</fullName>
    </alternativeName>
</protein>
<keyword evidence="6" id="KW-1185">Reference proteome</keyword>
<dbReference type="Proteomes" id="UP000292447">
    <property type="component" value="Chromosome I"/>
</dbReference>
<dbReference type="GO" id="GO:0016592">
    <property type="term" value="C:mediator complex"/>
    <property type="evidence" value="ECO:0007669"/>
    <property type="project" value="InterPro"/>
</dbReference>
<keyword evidence="4" id="KW-0805">Transcription regulation</keyword>
<sequence length="231" mass="25857">MVSAVLLVHQASPQTILQFHDEMCNKLPAIKGKWNFTFKIFRNSIYLIPPELAATHDTAPTSSFMYTWVPSYLHDACVTLVDKKSAAVFSHVIQEELGSTDELAVPDNHLHEGATTGFNDSFDIMVGLRMQGLWTLRQAIKGDGGQIYELENGNLVIRTANVSLHGNFRGFLIQIEADESKMPTADPKQIFDDLIAKYDIPQGKLCYLMMSPKKPDVYGDLALQYAETLNF</sequence>
<comment type="subcellular location">
    <subcellularLocation>
        <location evidence="1 4">Nucleus</location>
    </subcellularLocation>
</comment>
<dbReference type="Gene3D" id="3.30.310.180">
    <property type="match status" value="1"/>
</dbReference>